<evidence type="ECO:0000256" key="4">
    <source>
        <dbReference type="SAM" id="SignalP"/>
    </source>
</evidence>
<dbReference type="GO" id="GO:0005576">
    <property type="term" value="C:extracellular region"/>
    <property type="evidence" value="ECO:0007669"/>
    <property type="project" value="UniProtKB-SubCell"/>
</dbReference>
<accession>A6N9U6</accession>
<dbReference type="CDD" id="cd23501">
    <property type="entry name" value="TSLPI_Salp14_NTD"/>
    <property type="match status" value="1"/>
</dbReference>
<feature type="signal peptide" evidence="4">
    <location>
        <begin position="1"/>
        <end position="16"/>
    </location>
</feature>
<dbReference type="Pfam" id="PF07771">
    <property type="entry name" value="TSGP1"/>
    <property type="match status" value="1"/>
</dbReference>
<reference evidence="5" key="1">
    <citation type="submission" date="2007-05" db="EMBL/GenBank/DDBJ databases">
        <authorList>
            <person name="Douchkov D."/>
            <person name="Schweizer P."/>
        </authorList>
    </citation>
    <scope>NUCLEOTIDE SEQUENCE</scope>
    <source>
        <tissue evidence="5">Salivary gland</tissue>
    </source>
</reference>
<name>A6N9U6_ORNPR</name>
<feature type="chain" id="PRO_5002697455" evidence="4">
    <location>
        <begin position="17"/>
        <end position="119"/>
    </location>
</feature>
<dbReference type="EMBL" id="EF633912">
    <property type="protein sequence ID" value="ABR23429.1"/>
    <property type="molecule type" value="mRNA"/>
</dbReference>
<protein>
    <submittedName>
        <fullName evidence="5">Basic tail salivary tick protein</fullName>
    </submittedName>
</protein>
<evidence type="ECO:0000256" key="3">
    <source>
        <dbReference type="SAM" id="MobiDB-lite"/>
    </source>
</evidence>
<dbReference type="AlphaFoldDB" id="A6N9U6"/>
<sequence>MKAVILLAVFVVAVAAESELRFPCPKKNRPSDKTDCSYYCKKAGKWELGKYQNDIPCDYNSQGDGVCKEGLVVTTTNRVQPTLEAQEALRTQDMSTKKTKRKRKSGTESRCVINLAFGE</sequence>
<comment type="subcellular location">
    <subcellularLocation>
        <location evidence="1">Secreted</location>
    </subcellularLocation>
</comment>
<keyword evidence="4" id="KW-0732">Signal</keyword>
<proteinExistence type="evidence at transcript level"/>
<evidence type="ECO:0000313" key="5">
    <source>
        <dbReference type="EMBL" id="ABR23429.1"/>
    </source>
</evidence>
<feature type="region of interest" description="Disordered" evidence="3">
    <location>
        <begin position="89"/>
        <end position="108"/>
    </location>
</feature>
<evidence type="ECO:0000256" key="2">
    <source>
        <dbReference type="ARBA" id="ARBA00022525"/>
    </source>
</evidence>
<evidence type="ECO:0000256" key="1">
    <source>
        <dbReference type="ARBA" id="ARBA00004613"/>
    </source>
</evidence>
<dbReference type="InterPro" id="IPR011694">
    <property type="entry name" value="Ixonnexin-like"/>
</dbReference>
<keyword evidence="2" id="KW-0964">Secreted</keyword>
<reference evidence="5" key="2">
    <citation type="journal article" date="2008" name="Insect Biochem. Mol. Biol.">
        <title>An insight into the sialome of the soft tick, Ornithodorus parkeri.</title>
        <authorList>
            <person name="Francischetti I.M."/>
            <person name="Mans B.J."/>
            <person name="Meng Z."/>
            <person name="Gudderra N."/>
            <person name="Veenstra T.D."/>
            <person name="Pham V.M."/>
            <person name="Ribeiro J.M."/>
        </authorList>
    </citation>
    <scope>NUCLEOTIDE SEQUENCE</scope>
    <source>
        <tissue evidence="5">Salivary gland</tissue>
    </source>
</reference>
<organism evidence="5">
    <name type="scientific">Ornithodoros parkeri</name>
    <name type="common">Soft tick</name>
    <name type="synonym">Argasid tick</name>
    <dbReference type="NCBI Taxonomy" id="140564"/>
    <lineage>
        <taxon>Eukaryota</taxon>
        <taxon>Metazoa</taxon>
        <taxon>Ecdysozoa</taxon>
        <taxon>Arthropoda</taxon>
        <taxon>Chelicerata</taxon>
        <taxon>Arachnida</taxon>
        <taxon>Acari</taxon>
        <taxon>Parasitiformes</taxon>
        <taxon>Ixodida</taxon>
        <taxon>Ixodoidea</taxon>
        <taxon>Argasidae</taxon>
        <taxon>Ornithodorinae</taxon>
        <taxon>Ornithodoros</taxon>
    </lineage>
</organism>